<proteinExistence type="inferred from homology"/>
<keyword evidence="4 6" id="KW-0964">Secreted</keyword>
<evidence type="ECO:0000256" key="2">
    <source>
        <dbReference type="ARBA" id="ARBA00005581"/>
    </source>
</evidence>
<evidence type="ECO:0000256" key="4">
    <source>
        <dbReference type="ARBA" id="ARBA00022525"/>
    </source>
</evidence>
<keyword evidence="3 6" id="KW-0713">Self-incompatibility</keyword>
<dbReference type="PANTHER" id="PTHR31232:SF137">
    <property type="entry name" value="S-PROTEIN HOMOLOG"/>
    <property type="match status" value="1"/>
</dbReference>
<evidence type="ECO:0000256" key="5">
    <source>
        <dbReference type="ARBA" id="ARBA00022729"/>
    </source>
</evidence>
<organism evidence="7 8">
    <name type="scientific">Xanthoceras sorbifolium</name>
    <dbReference type="NCBI Taxonomy" id="99658"/>
    <lineage>
        <taxon>Eukaryota</taxon>
        <taxon>Viridiplantae</taxon>
        <taxon>Streptophyta</taxon>
        <taxon>Embryophyta</taxon>
        <taxon>Tracheophyta</taxon>
        <taxon>Spermatophyta</taxon>
        <taxon>Magnoliopsida</taxon>
        <taxon>eudicotyledons</taxon>
        <taxon>Gunneridae</taxon>
        <taxon>Pentapetalae</taxon>
        <taxon>rosids</taxon>
        <taxon>malvids</taxon>
        <taxon>Sapindales</taxon>
        <taxon>Sapindaceae</taxon>
        <taxon>Xanthoceroideae</taxon>
        <taxon>Xanthoceras</taxon>
    </lineage>
</organism>
<comment type="caution">
    <text evidence="7">The sequence shown here is derived from an EMBL/GenBank/DDBJ whole genome shotgun (WGS) entry which is preliminary data.</text>
</comment>
<dbReference type="Pfam" id="PF05938">
    <property type="entry name" value="Self-incomp_S1"/>
    <property type="match status" value="1"/>
</dbReference>
<comment type="similarity">
    <text evidence="2 6">Belongs to the plant self-incompatibility (S1) protein family.</text>
</comment>
<protein>
    <recommendedName>
        <fullName evidence="6">S-protein homolog</fullName>
    </recommendedName>
</protein>
<evidence type="ECO:0000313" key="8">
    <source>
        <dbReference type="Proteomes" id="UP000827721"/>
    </source>
</evidence>
<gene>
    <name evidence="7" type="ORF">JRO89_XSUnG0008000</name>
</gene>
<dbReference type="InterPro" id="IPR010264">
    <property type="entry name" value="Self-incomp_S1"/>
</dbReference>
<evidence type="ECO:0000256" key="6">
    <source>
        <dbReference type="RuleBase" id="RU367044"/>
    </source>
</evidence>
<accession>A0ABQ8H0B9</accession>
<feature type="signal peptide" evidence="6">
    <location>
        <begin position="1"/>
        <end position="28"/>
    </location>
</feature>
<evidence type="ECO:0000256" key="3">
    <source>
        <dbReference type="ARBA" id="ARBA00022471"/>
    </source>
</evidence>
<reference evidence="7 8" key="1">
    <citation type="submission" date="2021-02" db="EMBL/GenBank/DDBJ databases">
        <title>Plant Genome Project.</title>
        <authorList>
            <person name="Zhang R.-G."/>
        </authorList>
    </citation>
    <scope>NUCLEOTIDE SEQUENCE [LARGE SCALE GENOMIC DNA]</scope>
    <source>
        <tissue evidence="7">Leaves</tissue>
    </source>
</reference>
<evidence type="ECO:0000256" key="1">
    <source>
        <dbReference type="ARBA" id="ARBA00004613"/>
    </source>
</evidence>
<feature type="chain" id="PRO_5044988845" description="S-protein homolog" evidence="6">
    <location>
        <begin position="29"/>
        <end position="138"/>
    </location>
</feature>
<keyword evidence="5 6" id="KW-0732">Signal</keyword>
<evidence type="ECO:0000313" key="7">
    <source>
        <dbReference type="EMBL" id="KAH7532249.1"/>
    </source>
</evidence>
<dbReference type="PANTHER" id="PTHR31232">
    <property type="match status" value="1"/>
</dbReference>
<dbReference type="EMBL" id="JAFEMO010000022">
    <property type="protein sequence ID" value="KAH7532249.1"/>
    <property type="molecule type" value="Genomic_DNA"/>
</dbReference>
<name>A0ABQ8H0B9_9ROSI</name>
<comment type="subcellular location">
    <subcellularLocation>
        <location evidence="1 6">Secreted</location>
    </subcellularLocation>
</comment>
<sequence length="138" mass="15951">MSTVRMSSHLFLIMILLVFMTSTPAAFAYVVEVTNNLSSNNKPLIMHCWSHDDDLGVHSLWMSKGWDWKFGKKLFGRTHFLCDMKHDNKEKTIDVFDTNNKSMSCDITLKCSWAKRVFETCNYAYSSHEAIQPSTNLM</sequence>
<keyword evidence="8" id="KW-1185">Reference proteome</keyword>
<dbReference type="Proteomes" id="UP000827721">
    <property type="component" value="Unassembled WGS sequence"/>
</dbReference>